<keyword evidence="1" id="KW-0732">Signal</keyword>
<dbReference type="InterPro" id="IPR028081">
    <property type="entry name" value="Leu-bd"/>
</dbReference>
<dbReference type="PANTHER" id="PTHR30483">
    <property type="entry name" value="LEUCINE-SPECIFIC-BINDING PROTEIN"/>
    <property type="match status" value="1"/>
</dbReference>
<organism evidence="4 5">
    <name type="scientific">Salinigranum rubrum</name>
    <dbReference type="NCBI Taxonomy" id="755307"/>
    <lineage>
        <taxon>Archaea</taxon>
        <taxon>Methanobacteriati</taxon>
        <taxon>Methanobacteriota</taxon>
        <taxon>Stenosarchaea group</taxon>
        <taxon>Halobacteria</taxon>
        <taxon>Halobacteriales</taxon>
        <taxon>Haloferacaceae</taxon>
        <taxon>Salinigranum</taxon>
    </lineage>
</organism>
<protein>
    <submittedName>
        <fullName evidence="4">ABC transporter substrate-binding protein</fullName>
    </submittedName>
</protein>
<evidence type="ECO:0000313" key="5">
    <source>
        <dbReference type="Proteomes" id="UP000236584"/>
    </source>
</evidence>
<dbReference type="InterPro" id="IPR051010">
    <property type="entry name" value="BCAA_transport"/>
</dbReference>
<dbReference type="KEGG" id="srub:C2R22_17745"/>
<dbReference type="AlphaFoldDB" id="A0A2I8VMU2"/>
<feature type="region of interest" description="Disordered" evidence="2">
    <location>
        <begin position="26"/>
        <end position="89"/>
    </location>
</feature>
<evidence type="ECO:0000313" key="4">
    <source>
        <dbReference type="EMBL" id="AUV83257.1"/>
    </source>
</evidence>
<dbReference type="Proteomes" id="UP000236584">
    <property type="component" value="Chromosome"/>
</dbReference>
<feature type="compositionally biased region" description="Gly residues" evidence="2">
    <location>
        <begin position="29"/>
        <end position="81"/>
    </location>
</feature>
<keyword evidence="5" id="KW-1185">Reference proteome</keyword>
<accession>A0A2I8VMU2</accession>
<dbReference type="InterPro" id="IPR028082">
    <property type="entry name" value="Peripla_BP_I"/>
</dbReference>
<gene>
    <name evidence="4" type="ORF">C2R22_17745</name>
</gene>
<dbReference type="PROSITE" id="PS51318">
    <property type="entry name" value="TAT"/>
    <property type="match status" value="1"/>
</dbReference>
<feature type="domain" description="Leucine-binding protein" evidence="3">
    <location>
        <begin position="84"/>
        <end position="412"/>
    </location>
</feature>
<name>A0A2I8VMU2_9EURY</name>
<proteinExistence type="predicted"/>
<dbReference type="PANTHER" id="PTHR30483:SF6">
    <property type="entry name" value="PERIPLASMIC BINDING PROTEIN OF ABC TRANSPORTER FOR NATURAL AMINO ACIDS"/>
    <property type="match status" value="1"/>
</dbReference>
<dbReference type="EMBL" id="CP026309">
    <property type="protein sequence ID" value="AUV83257.1"/>
    <property type="molecule type" value="Genomic_DNA"/>
</dbReference>
<reference evidence="4 5" key="1">
    <citation type="submission" date="2018-01" db="EMBL/GenBank/DDBJ databases">
        <title>Complete genome sequence of Salinigranum rubrum GX10T, an extremely halophilic archaeon isolated from a marine solar saltern.</title>
        <authorList>
            <person name="Han S."/>
        </authorList>
    </citation>
    <scope>NUCLEOTIDE SEQUENCE [LARGE SCALE GENOMIC DNA]</scope>
    <source>
        <strain evidence="4 5">GX10</strain>
    </source>
</reference>
<dbReference type="SUPFAM" id="SSF53822">
    <property type="entry name" value="Periplasmic binding protein-like I"/>
    <property type="match status" value="1"/>
</dbReference>
<dbReference type="Pfam" id="PF13458">
    <property type="entry name" value="Peripla_BP_6"/>
    <property type="match status" value="1"/>
</dbReference>
<evidence type="ECO:0000256" key="2">
    <source>
        <dbReference type="SAM" id="MobiDB-lite"/>
    </source>
</evidence>
<dbReference type="Gene3D" id="3.40.50.2300">
    <property type="match status" value="2"/>
</dbReference>
<dbReference type="PROSITE" id="PS51257">
    <property type="entry name" value="PROKAR_LIPOPROTEIN"/>
    <property type="match status" value="1"/>
</dbReference>
<dbReference type="InterPro" id="IPR006311">
    <property type="entry name" value="TAT_signal"/>
</dbReference>
<evidence type="ECO:0000259" key="3">
    <source>
        <dbReference type="Pfam" id="PF13458"/>
    </source>
</evidence>
<dbReference type="RefSeq" id="WP_103426946.1">
    <property type="nucleotide sequence ID" value="NZ_CP026309.1"/>
</dbReference>
<sequence length="446" mass="46054">MKDRAYFERREFLKATGGVAGLGLLAGCSGNGGESSGGGGETESGGGSDGGGSGDGNGGSDSNGGGDGGESTSSGGDGGSGDPLVIGALQPLSGPFTPWGNAHKAGLSFAVEEINADGGVMGRELTVVETDTGSDAAAADSSFRRFVEQESAVAVTGPVSSDVGIRTARTAQDLEVPLFLHMSGSNEAITPETTYTFRVGLLPAATTMQAQAAFVEDAGYTRVGAIIGDYAWGRSVESGIQEHFGVDVDIRAAPVSASDFRSFIRQFPQDLEMMIATGHPPGSLSIATQLNELGYSPEVITGPSFPPGVIAGALGDLAFEGGFTHVHNTDVYSDEFAEVAQRFGEERSAQFDTHTAYGYVTGKLIAAAIEDAGSADPTAIADATRNIEFDTLFANPIQYSENGELANQVQIYSQLTPEAPSYYPDGDFGFEEQFRTDALPALAPDM</sequence>
<evidence type="ECO:0000256" key="1">
    <source>
        <dbReference type="ARBA" id="ARBA00022729"/>
    </source>
</evidence>
<dbReference type="OrthoDB" id="200499at2157"/>
<dbReference type="GeneID" id="35593975"/>